<evidence type="ECO:0000256" key="5">
    <source>
        <dbReference type="ARBA" id="ARBA00012438"/>
    </source>
</evidence>
<feature type="transmembrane region" description="Helical" evidence="24">
    <location>
        <begin position="722"/>
        <end position="745"/>
    </location>
</feature>
<dbReference type="Pfam" id="PF02518">
    <property type="entry name" value="HATPase_c"/>
    <property type="match status" value="1"/>
</dbReference>
<dbReference type="CDD" id="cd00082">
    <property type="entry name" value="HisKA"/>
    <property type="match status" value="1"/>
</dbReference>
<dbReference type="Pfam" id="PF13687">
    <property type="entry name" value="DUF4153"/>
    <property type="match status" value="1"/>
</dbReference>
<keyword evidence="19" id="KW-0843">Virulence</keyword>
<evidence type="ECO:0000256" key="18">
    <source>
        <dbReference type="ARBA" id="ARBA00023016"/>
    </source>
</evidence>
<feature type="transmembrane region" description="Helical" evidence="24">
    <location>
        <begin position="12"/>
        <end position="35"/>
    </location>
</feature>
<evidence type="ECO:0000256" key="14">
    <source>
        <dbReference type="ARBA" id="ARBA00022842"/>
    </source>
</evidence>
<dbReference type="SUPFAM" id="SSF47384">
    <property type="entry name" value="Homodimeric domain of signal transducing histidine kinase"/>
    <property type="match status" value="1"/>
</dbReference>
<evidence type="ECO:0000256" key="12">
    <source>
        <dbReference type="ARBA" id="ARBA00022801"/>
    </source>
</evidence>
<evidence type="ECO:0000256" key="7">
    <source>
        <dbReference type="ARBA" id="ARBA00022553"/>
    </source>
</evidence>
<dbReference type="EC" id="2.7.13.3" evidence="5"/>
<feature type="transmembrane region" description="Helical" evidence="24">
    <location>
        <begin position="396"/>
        <end position="414"/>
    </location>
</feature>
<feature type="domain" description="Histidine kinase" evidence="25">
    <location>
        <begin position="121"/>
        <end position="334"/>
    </location>
</feature>
<feature type="transmembrane region" description="Helical" evidence="24">
    <location>
        <begin position="467"/>
        <end position="485"/>
    </location>
</feature>
<evidence type="ECO:0000256" key="19">
    <source>
        <dbReference type="ARBA" id="ARBA00023026"/>
    </source>
</evidence>
<evidence type="ECO:0000256" key="9">
    <source>
        <dbReference type="ARBA" id="ARBA00022692"/>
    </source>
</evidence>
<proteinExistence type="predicted"/>
<dbReference type="PANTHER" id="PTHR44936">
    <property type="entry name" value="SENSOR PROTEIN CREC"/>
    <property type="match status" value="1"/>
</dbReference>
<dbReference type="CDD" id="cd00075">
    <property type="entry name" value="HATPase"/>
    <property type="match status" value="1"/>
</dbReference>
<dbReference type="SUPFAM" id="SSF158472">
    <property type="entry name" value="HAMP domain-like"/>
    <property type="match status" value="1"/>
</dbReference>
<feature type="transmembrane region" description="Helical" evidence="24">
    <location>
        <begin position="492"/>
        <end position="511"/>
    </location>
</feature>
<evidence type="ECO:0000256" key="21">
    <source>
        <dbReference type="ARBA" id="ARBA00040454"/>
    </source>
</evidence>
<dbReference type="PRINTS" id="PR00344">
    <property type="entry name" value="BCTRLSENSOR"/>
</dbReference>
<evidence type="ECO:0000256" key="17">
    <source>
        <dbReference type="ARBA" id="ARBA00023012"/>
    </source>
</evidence>
<evidence type="ECO:0000256" key="23">
    <source>
        <dbReference type="SAM" id="MobiDB-lite"/>
    </source>
</evidence>
<dbReference type="InterPro" id="IPR004358">
    <property type="entry name" value="Sig_transdc_His_kin-like_C"/>
</dbReference>
<feature type="transmembrane region" description="Helical" evidence="24">
    <location>
        <begin position="655"/>
        <end position="674"/>
    </location>
</feature>
<feature type="transmembrane region" description="Helical" evidence="24">
    <location>
        <begin position="686"/>
        <end position="710"/>
    </location>
</feature>
<keyword evidence="16 24" id="KW-1133">Transmembrane helix</keyword>
<dbReference type="InterPro" id="IPR036097">
    <property type="entry name" value="HisK_dim/P_sf"/>
</dbReference>
<dbReference type="CDD" id="cd06225">
    <property type="entry name" value="HAMP"/>
    <property type="match status" value="1"/>
</dbReference>
<evidence type="ECO:0000256" key="6">
    <source>
        <dbReference type="ARBA" id="ARBA00022475"/>
    </source>
</evidence>
<evidence type="ECO:0000256" key="1">
    <source>
        <dbReference type="ARBA" id="ARBA00000085"/>
    </source>
</evidence>
<comment type="caution">
    <text evidence="27">The sequence shown here is derived from an EMBL/GenBank/DDBJ whole genome shotgun (WGS) entry which is preliminary data.</text>
</comment>
<dbReference type="Gene3D" id="6.10.340.10">
    <property type="match status" value="1"/>
</dbReference>
<dbReference type="SMART" id="SM00387">
    <property type="entry name" value="HATPase_c"/>
    <property type="match status" value="1"/>
</dbReference>
<feature type="transmembrane region" description="Helical" evidence="24">
    <location>
        <begin position="531"/>
        <end position="556"/>
    </location>
</feature>
<name>A0ABV6QNZ6_9ACTN</name>
<evidence type="ECO:0000259" key="25">
    <source>
        <dbReference type="PROSITE" id="PS50109"/>
    </source>
</evidence>
<keyword evidence="14" id="KW-0460">Magnesium</keyword>
<keyword evidence="20" id="KW-0464">Manganese</keyword>
<evidence type="ECO:0000256" key="15">
    <source>
        <dbReference type="ARBA" id="ARBA00022912"/>
    </source>
</evidence>
<dbReference type="Gene3D" id="3.30.565.10">
    <property type="entry name" value="Histidine kinase-like ATPase, C-terminal domain"/>
    <property type="match status" value="1"/>
</dbReference>
<protein>
    <recommendedName>
        <fullName evidence="21">Signal transduction histidine-protein kinase/phosphatase MprB</fullName>
        <ecNumber evidence="5">2.7.13.3</ecNumber>
    </recommendedName>
    <alternativeName>
        <fullName evidence="22">Mycobacterial persistence regulator B</fullName>
    </alternativeName>
</protein>
<dbReference type="EMBL" id="JBHLTC010000024">
    <property type="protein sequence ID" value="MFC0626369.1"/>
    <property type="molecule type" value="Genomic_DNA"/>
</dbReference>
<dbReference type="SMART" id="SM00304">
    <property type="entry name" value="HAMP"/>
    <property type="match status" value="1"/>
</dbReference>
<dbReference type="InterPro" id="IPR003661">
    <property type="entry name" value="HisK_dim/P_dom"/>
</dbReference>
<evidence type="ECO:0000256" key="24">
    <source>
        <dbReference type="SAM" id="Phobius"/>
    </source>
</evidence>
<dbReference type="SUPFAM" id="SSF55874">
    <property type="entry name" value="ATPase domain of HSP90 chaperone/DNA topoisomerase II/histidine kinase"/>
    <property type="match status" value="1"/>
</dbReference>
<evidence type="ECO:0000256" key="11">
    <source>
        <dbReference type="ARBA" id="ARBA00022777"/>
    </source>
</evidence>
<dbReference type="InterPro" id="IPR005467">
    <property type="entry name" value="His_kinase_dom"/>
</dbReference>
<keyword evidence="18" id="KW-0346">Stress response</keyword>
<evidence type="ECO:0000256" key="3">
    <source>
        <dbReference type="ARBA" id="ARBA00001946"/>
    </source>
</evidence>
<keyword evidence="24" id="KW-0472">Membrane</keyword>
<feature type="compositionally biased region" description="Basic and acidic residues" evidence="23">
    <location>
        <begin position="332"/>
        <end position="349"/>
    </location>
</feature>
<dbReference type="RefSeq" id="WP_380049754.1">
    <property type="nucleotide sequence ID" value="NZ_JBHLTC010000024.1"/>
</dbReference>
<evidence type="ECO:0000256" key="16">
    <source>
        <dbReference type="ARBA" id="ARBA00022989"/>
    </source>
</evidence>
<evidence type="ECO:0000256" key="8">
    <source>
        <dbReference type="ARBA" id="ARBA00022679"/>
    </source>
</evidence>
<keyword evidence="28" id="KW-1185">Reference proteome</keyword>
<dbReference type="PROSITE" id="PS50109">
    <property type="entry name" value="HIS_KIN"/>
    <property type="match status" value="1"/>
</dbReference>
<evidence type="ECO:0000313" key="27">
    <source>
        <dbReference type="EMBL" id="MFC0626369.1"/>
    </source>
</evidence>
<feature type="transmembrane region" description="Helical" evidence="24">
    <location>
        <begin position="751"/>
        <end position="770"/>
    </location>
</feature>
<comment type="cofactor">
    <cofactor evidence="2">
        <name>Mn(2+)</name>
        <dbReference type="ChEBI" id="CHEBI:29035"/>
    </cofactor>
</comment>
<organism evidence="27 28">
    <name type="scientific">Kribbella deserti</name>
    <dbReference type="NCBI Taxonomy" id="1926257"/>
    <lineage>
        <taxon>Bacteria</taxon>
        <taxon>Bacillati</taxon>
        <taxon>Actinomycetota</taxon>
        <taxon>Actinomycetes</taxon>
        <taxon>Propionibacteriales</taxon>
        <taxon>Kribbellaceae</taxon>
        <taxon>Kribbella</taxon>
    </lineage>
</organism>
<keyword evidence="8" id="KW-0808">Transferase</keyword>
<keyword evidence="9 24" id="KW-0812">Transmembrane</keyword>
<dbReference type="PANTHER" id="PTHR44936:SF9">
    <property type="entry name" value="SENSOR PROTEIN CREC"/>
    <property type="match status" value="1"/>
</dbReference>
<dbReference type="SMART" id="SM00388">
    <property type="entry name" value="HisKA"/>
    <property type="match status" value="1"/>
</dbReference>
<sequence length="860" mass="90712">MSSPLLDQVTSVKVKLGLLVAISVTVASVVAAVGAVGGVSFWLSIPVTVALALGVTQLLAVGMTSPLREMTTAARQMARGDYSGRVTATSVDEVGELARAFNRMAEDLAAVDRQRRELVANVSHELRTPLAALCAVLENLVDGVAEPDPVALRTALDQAERLSALASDLLDLARVDAGEVQLCTTQVSVAELLERAVAEARVTGRHVRYDVRVTPEDLTVPADPARLHQLVGNLLDNASRHSPAGGVVRITALDTGPGWRLEVADEGPGVPAADRDRVFERFGTLADSEGGGGTGLGLAIARWVTDLHGGTIHFVDPGPDTRGALVRVELPQEPRQPTHESIHEPRKAQESVMTTNPVDSPTPAAPAAPVAGPRAQESAIDALFGKFWPGAGLPGNVRAVLGSLAVGLLAAIVLPFRDGGIGMFVVLLAAGGVILAFSANRRSRFTQACAVLCVLLTSTVVVRDADWIVVLCILAAGVICVAGLVNGRTLPAFVLSGLALPLAGLRGLPWLGRSVRAITGLGKSAAALRTVVWSLLAVLVFSLLFASADAVFAKWAGVLVPDLDFDSIVLRSFITVAVGGVVLAATYLALNPPNVEQGRGPVRPVAHRYEWLAPVLLVDGVFLVFLAAQATVNFGGHDYLERITGLTYAEYVHQGFGQLTVATALTLLVVWAAARKAPRTTSADRAWLRGSLGLLCALTLVVVASALYRMHVYQEAYGFTQLRLLVDVFEGWLGLLVLGVIAAGITLRASWLPRAALLSGAVALLLLAAINPDAWIAQRNLDRYAETGKVDWSYLQGLSADAVPVLNTLPADVAGCALKGHKLNNDDWLEWNVGRHRAAPLVRNSSWDQVRGCEQLPGSG</sequence>
<comment type="cofactor">
    <cofactor evidence="3">
        <name>Mg(2+)</name>
        <dbReference type="ChEBI" id="CHEBI:18420"/>
    </cofactor>
</comment>
<evidence type="ECO:0000259" key="26">
    <source>
        <dbReference type="PROSITE" id="PS50885"/>
    </source>
</evidence>
<comment type="catalytic activity">
    <reaction evidence="1">
        <text>ATP + protein L-histidine = ADP + protein N-phospho-L-histidine.</text>
        <dbReference type="EC" id="2.7.13.3"/>
    </reaction>
</comment>
<feature type="transmembrane region" description="Helical" evidence="24">
    <location>
        <begin position="420"/>
        <end position="438"/>
    </location>
</feature>
<feature type="transmembrane region" description="Helical" evidence="24">
    <location>
        <begin position="611"/>
        <end position="634"/>
    </location>
</feature>
<evidence type="ECO:0000256" key="4">
    <source>
        <dbReference type="ARBA" id="ARBA00004651"/>
    </source>
</evidence>
<feature type="transmembrane region" description="Helical" evidence="24">
    <location>
        <begin position="41"/>
        <end position="61"/>
    </location>
</feature>
<dbReference type="PROSITE" id="PS50885">
    <property type="entry name" value="HAMP"/>
    <property type="match status" value="1"/>
</dbReference>
<gene>
    <name evidence="27" type="ORF">ACFFGN_19985</name>
</gene>
<dbReference type="InterPro" id="IPR003660">
    <property type="entry name" value="HAMP_dom"/>
</dbReference>
<evidence type="ECO:0000256" key="22">
    <source>
        <dbReference type="ARBA" id="ARBA00041776"/>
    </source>
</evidence>
<evidence type="ECO:0000313" key="28">
    <source>
        <dbReference type="Proteomes" id="UP001589890"/>
    </source>
</evidence>
<keyword evidence="7" id="KW-0597">Phosphoprotein</keyword>
<feature type="region of interest" description="Disordered" evidence="23">
    <location>
        <begin position="332"/>
        <end position="370"/>
    </location>
</feature>
<comment type="subcellular location">
    <subcellularLocation>
        <location evidence="4">Cell membrane</location>
        <topology evidence="4">Multi-pass membrane protein</topology>
    </subcellularLocation>
</comment>
<feature type="transmembrane region" description="Helical" evidence="24">
    <location>
        <begin position="568"/>
        <end position="591"/>
    </location>
</feature>
<keyword evidence="13" id="KW-0067">ATP-binding</keyword>
<reference evidence="27 28" key="1">
    <citation type="submission" date="2024-09" db="EMBL/GenBank/DDBJ databases">
        <authorList>
            <person name="Sun Q."/>
            <person name="Mori K."/>
        </authorList>
    </citation>
    <scope>NUCLEOTIDE SEQUENCE [LARGE SCALE GENOMIC DNA]</scope>
    <source>
        <strain evidence="27 28">CGMCC 1.15906</strain>
    </source>
</reference>
<dbReference type="InterPro" id="IPR025291">
    <property type="entry name" value="DUF4153"/>
</dbReference>
<dbReference type="Gene3D" id="1.10.287.130">
    <property type="match status" value="1"/>
</dbReference>
<keyword evidence="12" id="KW-0378">Hydrolase</keyword>
<evidence type="ECO:0000256" key="13">
    <source>
        <dbReference type="ARBA" id="ARBA00022840"/>
    </source>
</evidence>
<dbReference type="Proteomes" id="UP001589890">
    <property type="component" value="Unassembled WGS sequence"/>
</dbReference>
<accession>A0ABV6QNZ6</accession>
<dbReference type="InterPro" id="IPR050980">
    <property type="entry name" value="2C_sensor_his_kinase"/>
</dbReference>
<feature type="compositionally biased region" description="Low complexity" evidence="23">
    <location>
        <begin position="357"/>
        <end position="370"/>
    </location>
</feature>
<keyword evidence="10" id="KW-0547">Nucleotide-binding</keyword>
<evidence type="ECO:0000256" key="10">
    <source>
        <dbReference type="ARBA" id="ARBA00022741"/>
    </source>
</evidence>
<keyword evidence="11" id="KW-0418">Kinase</keyword>
<keyword evidence="17" id="KW-0902">Two-component regulatory system</keyword>
<dbReference type="Pfam" id="PF00512">
    <property type="entry name" value="HisKA"/>
    <property type="match status" value="1"/>
</dbReference>
<feature type="domain" description="HAMP" evidence="26">
    <location>
        <begin position="61"/>
        <end position="113"/>
    </location>
</feature>
<keyword evidence="15" id="KW-0904">Protein phosphatase</keyword>
<dbReference type="InterPro" id="IPR036890">
    <property type="entry name" value="HATPase_C_sf"/>
</dbReference>
<evidence type="ECO:0000256" key="20">
    <source>
        <dbReference type="ARBA" id="ARBA00023211"/>
    </source>
</evidence>
<evidence type="ECO:0000256" key="2">
    <source>
        <dbReference type="ARBA" id="ARBA00001936"/>
    </source>
</evidence>
<dbReference type="InterPro" id="IPR003594">
    <property type="entry name" value="HATPase_dom"/>
</dbReference>
<dbReference type="Pfam" id="PF00672">
    <property type="entry name" value="HAMP"/>
    <property type="match status" value="1"/>
</dbReference>
<keyword evidence="6" id="KW-1003">Cell membrane</keyword>